<keyword evidence="11" id="KW-1185">Reference proteome</keyword>
<reference evidence="10 11" key="2">
    <citation type="submission" date="2019-08" db="EMBL/GenBank/DDBJ databases">
        <title>Jejuicoccus antrihumi gen. nov., sp. nov., a new member of the family Dermacoccaceae isolated from a cave.</title>
        <authorList>
            <person name="Schumann P."/>
            <person name="Kim I.S."/>
        </authorList>
    </citation>
    <scope>NUCLEOTIDE SEQUENCE [LARGE SCALE GENOMIC DNA]</scope>
    <source>
        <strain evidence="10 11">C5-26</strain>
    </source>
</reference>
<feature type="transmembrane region" description="Helical" evidence="9">
    <location>
        <begin position="204"/>
        <end position="225"/>
    </location>
</feature>
<evidence type="ECO:0000256" key="8">
    <source>
        <dbReference type="ARBA" id="ARBA00037998"/>
    </source>
</evidence>
<keyword evidence="2" id="KW-0813">Transport</keyword>
<feature type="transmembrane region" description="Helical" evidence="9">
    <location>
        <begin position="111"/>
        <end position="130"/>
    </location>
</feature>
<feature type="transmembrane region" description="Helical" evidence="9">
    <location>
        <begin position="277"/>
        <end position="296"/>
    </location>
</feature>
<evidence type="ECO:0000256" key="3">
    <source>
        <dbReference type="ARBA" id="ARBA00022475"/>
    </source>
</evidence>
<accession>A0A563E898</accession>
<evidence type="ECO:0000256" key="6">
    <source>
        <dbReference type="ARBA" id="ARBA00022989"/>
    </source>
</evidence>
<evidence type="ECO:0000313" key="11">
    <source>
        <dbReference type="Proteomes" id="UP000320244"/>
    </source>
</evidence>
<comment type="subcellular location">
    <subcellularLocation>
        <location evidence="1">Cell membrane</location>
        <topology evidence="1">Multi-pass membrane protein</topology>
    </subcellularLocation>
</comment>
<dbReference type="OrthoDB" id="9807115at2"/>
<dbReference type="EMBL" id="VCQV01000004">
    <property type="protein sequence ID" value="TWP38044.1"/>
    <property type="molecule type" value="Genomic_DNA"/>
</dbReference>
<dbReference type="GO" id="GO:0006865">
    <property type="term" value="P:amino acid transport"/>
    <property type="evidence" value="ECO:0007669"/>
    <property type="project" value="UniProtKB-KW"/>
</dbReference>
<dbReference type="CDD" id="cd06582">
    <property type="entry name" value="TM_PBP1_LivH_like"/>
    <property type="match status" value="1"/>
</dbReference>
<dbReference type="PANTHER" id="PTHR11795:SF442">
    <property type="entry name" value="ABC TRANSPORTER ATP-BINDING PROTEIN"/>
    <property type="match status" value="1"/>
</dbReference>
<dbReference type="InterPro" id="IPR001851">
    <property type="entry name" value="ABC_transp_permease"/>
</dbReference>
<evidence type="ECO:0000256" key="7">
    <source>
        <dbReference type="ARBA" id="ARBA00023136"/>
    </source>
</evidence>
<evidence type="ECO:0000313" key="10">
    <source>
        <dbReference type="EMBL" id="TWP38044.1"/>
    </source>
</evidence>
<feature type="transmembrane region" description="Helical" evidence="9">
    <location>
        <begin position="56"/>
        <end position="71"/>
    </location>
</feature>
<feature type="transmembrane region" description="Helical" evidence="9">
    <location>
        <begin position="77"/>
        <end position="99"/>
    </location>
</feature>
<keyword evidence="4 9" id="KW-0812">Transmembrane</keyword>
<organism evidence="10 11">
    <name type="scientific">Leekyejoonella antrihumi</name>
    <dbReference type="NCBI Taxonomy" id="1660198"/>
    <lineage>
        <taxon>Bacteria</taxon>
        <taxon>Bacillati</taxon>
        <taxon>Actinomycetota</taxon>
        <taxon>Actinomycetes</taxon>
        <taxon>Micrococcales</taxon>
        <taxon>Dermacoccaceae</taxon>
        <taxon>Leekyejoonella</taxon>
    </lineage>
</organism>
<feature type="transmembrane region" description="Helical" evidence="9">
    <location>
        <begin position="23"/>
        <end position="49"/>
    </location>
</feature>
<evidence type="ECO:0000256" key="4">
    <source>
        <dbReference type="ARBA" id="ARBA00022692"/>
    </source>
</evidence>
<dbReference type="GO" id="GO:0022857">
    <property type="term" value="F:transmembrane transporter activity"/>
    <property type="evidence" value="ECO:0007669"/>
    <property type="project" value="InterPro"/>
</dbReference>
<feature type="transmembrane region" description="Helical" evidence="9">
    <location>
        <begin position="237"/>
        <end position="265"/>
    </location>
</feature>
<dbReference type="Proteomes" id="UP000320244">
    <property type="component" value="Unassembled WGS sequence"/>
</dbReference>
<gene>
    <name evidence="10" type="ORF">FGL98_04890</name>
</gene>
<evidence type="ECO:0000256" key="5">
    <source>
        <dbReference type="ARBA" id="ARBA00022970"/>
    </source>
</evidence>
<keyword evidence="5" id="KW-0029">Amino-acid transport</keyword>
<comment type="caution">
    <text evidence="10">The sequence shown here is derived from an EMBL/GenBank/DDBJ whole genome shotgun (WGS) entry which is preliminary data.</text>
</comment>
<evidence type="ECO:0000256" key="2">
    <source>
        <dbReference type="ARBA" id="ARBA00022448"/>
    </source>
</evidence>
<dbReference type="PANTHER" id="PTHR11795">
    <property type="entry name" value="BRANCHED-CHAIN AMINO ACID TRANSPORT SYSTEM PERMEASE PROTEIN LIVH"/>
    <property type="match status" value="1"/>
</dbReference>
<proteinExistence type="inferred from homology"/>
<keyword evidence="6 9" id="KW-1133">Transmembrane helix</keyword>
<dbReference type="InterPro" id="IPR052157">
    <property type="entry name" value="BCAA_transport_permease"/>
</dbReference>
<dbReference type="AlphaFoldDB" id="A0A563E898"/>
<reference evidence="10 11" key="1">
    <citation type="submission" date="2019-05" db="EMBL/GenBank/DDBJ databases">
        <authorList>
            <person name="Lee S.D."/>
        </authorList>
    </citation>
    <scope>NUCLEOTIDE SEQUENCE [LARGE SCALE GENOMIC DNA]</scope>
    <source>
        <strain evidence="10 11">C5-26</strain>
    </source>
</reference>
<name>A0A563E898_9MICO</name>
<protein>
    <submittedName>
        <fullName evidence="10">Branched-chain amino acid ABC transporter permease</fullName>
    </submittedName>
</protein>
<feature type="transmembrane region" description="Helical" evidence="9">
    <location>
        <begin position="155"/>
        <end position="175"/>
    </location>
</feature>
<dbReference type="GO" id="GO:0005886">
    <property type="term" value="C:plasma membrane"/>
    <property type="evidence" value="ECO:0007669"/>
    <property type="project" value="UniProtKB-SubCell"/>
</dbReference>
<keyword evidence="7 9" id="KW-0472">Membrane</keyword>
<comment type="similarity">
    <text evidence="8">Belongs to the binding-protein-dependent transport system permease family. LivHM subfamily.</text>
</comment>
<evidence type="ECO:0000256" key="9">
    <source>
        <dbReference type="SAM" id="Phobius"/>
    </source>
</evidence>
<keyword evidence="3" id="KW-1003">Cell membrane</keyword>
<dbReference type="Pfam" id="PF02653">
    <property type="entry name" value="BPD_transp_2"/>
    <property type="match status" value="1"/>
</dbReference>
<evidence type="ECO:0000256" key="1">
    <source>
        <dbReference type="ARBA" id="ARBA00004651"/>
    </source>
</evidence>
<sequence length="303" mass="31559">MRTGPDLRGGQHMDLSAFVTQSIGALSTASSLFIVAAGLTLVFGALRLINIAHGSFYMYGALAATTVVGWFPDSGFWIALIVGPLVALVMGVGVEMGVLRRLYGREHLTQLLATFALLLIFADLALRFWGKNVRSINPPKVVNGNFGLVGARVPAYDMVIIAAAIVVGGGLWLLLTHTTLGWKIRAVVDDPEVLVCSGVNIRMLYTGVFGLGALLAGLAGVVIAPQQAVGPGMDAQIIVAAFIVAVIGGLGSITGAAIGSLIIGIAETLGANLAPSWASTFIYLLMIVVLAVRPWGLLGTPER</sequence>